<evidence type="ECO:0000256" key="1">
    <source>
        <dbReference type="ARBA" id="ARBA00001964"/>
    </source>
</evidence>
<keyword evidence="4" id="KW-0560">Oxidoreductase</keyword>
<dbReference type="CDD" id="cd02000">
    <property type="entry name" value="TPP_E1_PDC_ADC_BCADC"/>
    <property type="match status" value="1"/>
</dbReference>
<dbReference type="Pfam" id="PF02779">
    <property type="entry name" value="Transket_pyr"/>
    <property type="match status" value="1"/>
</dbReference>
<dbReference type="Proteomes" id="UP000679691">
    <property type="component" value="Unassembled WGS sequence"/>
</dbReference>
<dbReference type="Pfam" id="PF00676">
    <property type="entry name" value="E1_dh"/>
    <property type="match status" value="1"/>
</dbReference>
<dbReference type="GO" id="GO:0003863">
    <property type="term" value="F:branched-chain 2-oxo acid dehydrogenase activity"/>
    <property type="evidence" value="ECO:0007669"/>
    <property type="project" value="UniProtKB-EC"/>
</dbReference>
<protein>
    <recommendedName>
        <fullName evidence="3">3-methyl-2-oxobutanoate dehydrogenase (2-methylpropanoyl-transferring)</fullName>
        <ecNumber evidence="3">1.2.4.4</ecNumber>
    </recommendedName>
</protein>
<dbReference type="GO" id="GO:0009083">
    <property type="term" value="P:branched-chain amino acid catabolic process"/>
    <property type="evidence" value="ECO:0007669"/>
    <property type="project" value="TreeGrafter"/>
</dbReference>
<dbReference type="GO" id="GO:0007584">
    <property type="term" value="P:response to nutrient"/>
    <property type="evidence" value="ECO:0007669"/>
    <property type="project" value="TreeGrafter"/>
</dbReference>
<dbReference type="PANTHER" id="PTHR42980">
    <property type="entry name" value="2-OXOISOVALERATE DEHYDROGENASE SUBUNIT BETA-RELATED"/>
    <property type="match status" value="1"/>
</dbReference>
<reference evidence="7" key="1">
    <citation type="submission" date="2021-03" db="EMBL/GenBank/DDBJ databases">
        <authorList>
            <person name="Lu T."/>
            <person name="Wang Q."/>
            <person name="Han X."/>
        </authorList>
    </citation>
    <scope>NUCLEOTIDE SEQUENCE</scope>
    <source>
        <strain evidence="7">WQ 2009</strain>
    </source>
</reference>
<comment type="caution">
    <text evidence="7">The sequence shown here is derived from an EMBL/GenBank/DDBJ whole genome shotgun (WGS) entry which is preliminary data.</text>
</comment>
<sequence>MSDTTFHPNNEVSSQLSFEDFKRIVVQDYRIAAESRFVALLGRKEVLTGKAKFGIFGDGKELAQIALAKVYKEGDWRSGYYRDQTLALASGITDTYHFFSQLYAHPDLAADPSSAGRQMNCHFSTPQIDAEGKWFNQLQQKNSASDISTTSGQMARSVGLGLASKLYRNNPNLSYLSYFSNQGNEVVFCTIGNAATSEGAFFETFNAIGVKQIPVVISVWDDGYGISVPNEVQTTKADISEVLQGFQRNEQGEGFEIFKVKGWDYPGLCYAYEQAERLAREQHIPCLVHVIELTQPQGHSSSGSHERYKSAERLAWEKEFDCLKVMKEWILVQGMATAEELDEIDEQAKQLVRQEQRRAWADYHKTIQLDLAEAVAHLSAVEDESTELPLKTLQSLTEPSFKEIYGTVRRVLRQLKGKQVPGKSALIAWYKEQQVVNADRYNSKLFTETLESPARIPAVAALFDGDSRVVDGREILNACFEANFQRDERLLAFGEDVGKIGDVNQGFAGLQEQFGEQRIFDTGIRETSIIGKGIGLALRGLRPIAEIQYLDYLLYALPVLSDDLATLSYRTKGGQKAPVIIRTRGHRLEGIWHSGSPISMLLGSLRGIHICVPRNMTQAAGMYNTLFRADEPALVIESLNGYRLKERLPTNVGDFTVPIGYAECIKEGQDVTVVSYGSTLRLVQEAAVELEKLAISIAIIDAQTLQPFDKAGLCKESLMKTNKLLVVDEDVPGGASAFILQQIMEVQAGYYLLDAQPRTLTAKAHRPPYGSDGDYFSKPSADDIVEAVYAMMNETNPDQYPSLFDEI</sequence>
<feature type="domain" description="Transketolase-like pyrimidine-binding" evidence="6">
    <location>
        <begin position="470"/>
        <end position="644"/>
    </location>
</feature>
<keyword evidence="8" id="KW-1185">Reference proteome</keyword>
<dbReference type="AlphaFoldDB" id="A0A8T4HA59"/>
<proteinExistence type="predicted"/>
<dbReference type="RefSeq" id="WP_353547395.1">
    <property type="nucleotide sequence ID" value="NZ_JAGKSB010000011.1"/>
</dbReference>
<dbReference type="SUPFAM" id="SSF52922">
    <property type="entry name" value="TK C-terminal domain-like"/>
    <property type="match status" value="1"/>
</dbReference>
<dbReference type="SUPFAM" id="SSF52518">
    <property type="entry name" value="Thiamin diphosphate-binding fold (THDP-binding)"/>
    <property type="match status" value="2"/>
</dbReference>
<evidence type="ECO:0000313" key="8">
    <source>
        <dbReference type="Proteomes" id="UP000679691"/>
    </source>
</evidence>
<evidence type="ECO:0000259" key="6">
    <source>
        <dbReference type="SMART" id="SM00861"/>
    </source>
</evidence>
<dbReference type="PANTHER" id="PTHR42980:SF1">
    <property type="entry name" value="2-OXOISOVALERATE DEHYDROGENASE SUBUNIT BETA, MITOCHONDRIAL"/>
    <property type="match status" value="1"/>
</dbReference>
<dbReference type="SMART" id="SM00861">
    <property type="entry name" value="Transket_pyr"/>
    <property type="match status" value="1"/>
</dbReference>
<comment type="function">
    <text evidence="2">E1 component of the 2-oxoglutarate dehydrogenase (OGDH) complex which catalyzes the decarboxylation of 2-oxoglutarate, the first step in the conversion of 2-oxoglutarate to succinyl-CoA and CO(2).</text>
</comment>
<dbReference type="Gene3D" id="3.40.50.970">
    <property type="match status" value="2"/>
</dbReference>
<evidence type="ECO:0000313" key="7">
    <source>
        <dbReference type="EMBL" id="MBP3943892.1"/>
    </source>
</evidence>
<dbReference type="InterPro" id="IPR001017">
    <property type="entry name" value="DH_E1"/>
</dbReference>
<dbReference type="EC" id="1.2.4.4" evidence="3"/>
<evidence type="ECO:0000256" key="3">
    <source>
        <dbReference type="ARBA" id="ARBA00012277"/>
    </source>
</evidence>
<dbReference type="EMBL" id="JAGKSB010000011">
    <property type="protein sequence ID" value="MBP3943892.1"/>
    <property type="molecule type" value="Genomic_DNA"/>
</dbReference>
<organism evidence="7 8">
    <name type="scientific">Rhinopithecimicrobium faecis</name>
    <dbReference type="NCBI Taxonomy" id="2820698"/>
    <lineage>
        <taxon>Bacteria</taxon>
        <taxon>Pseudomonadati</taxon>
        <taxon>Bacteroidota</taxon>
        <taxon>Sphingobacteriia</taxon>
        <taxon>Sphingobacteriales</taxon>
        <taxon>Sphingobacteriaceae</taxon>
        <taxon>Rhinopithecimicrobium</taxon>
    </lineage>
</organism>
<dbReference type="Gene3D" id="3.40.50.920">
    <property type="match status" value="1"/>
</dbReference>
<accession>A0A8T4HA59</accession>
<name>A0A8T4HA59_9SPHI</name>
<dbReference type="InterPro" id="IPR029061">
    <property type="entry name" value="THDP-binding"/>
</dbReference>
<dbReference type="InterPro" id="IPR005475">
    <property type="entry name" value="Transketolase-like_Pyr-bd"/>
</dbReference>
<gene>
    <name evidence="7" type="ORF">J5U18_09985</name>
</gene>
<evidence type="ECO:0000256" key="4">
    <source>
        <dbReference type="ARBA" id="ARBA00023002"/>
    </source>
</evidence>
<dbReference type="Pfam" id="PF02780">
    <property type="entry name" value="Transketolase_C"/>
    <property type="match status" value="1"/>
</dbReference>
<dbReference type="InterPro" id="IPR009014">
    <property type="entry name" value="Transketo_C/PFOR_II"/>
</dbReference>
<comment type="cofactor">
    <cofactor evidence="1">
        <name>thiamine diphosphate</name>
        <dbReference type="ChEBI" id="CHEBI:58937"/>
    </cofactor>
</comment>
<keyword evidence="5" id="KW-0786">Thiamine pyrophosphate</keyword>
<dbReference type="InterPro" id="IPR033248">
    <property type="entry name" value="Transketolase_C"/>
</dbReference>
<evidence type="ECO:0000256" key="2">
    <source>
        <dbReference type="ARBA" id="ARBA00003906"/>
    </source>
</evidence>
<evidence type="ECO:0000256" key="5">
    <source>
        <dbReference type="ARBA" id="ARBA00023052"/>
    </source>
</evidence>